<keyword evidence="1" id="KW-0812">Transmembrane</keyword>
<protein>
    <submittedName>
        <fullName evidence="2">Uncharacterized protein</fullName>
    </submittedName>
</protein>
<dbReference type="Proteomes" id="UP000292781">
    <property type="component" value="Unassembled WGS sequence"/>
</dbReference>
<gene>
    <name evidence="2" type="ORF">EYW49_17930</name>
</gene>
<feature type="transmembrane region" description="Helical" evidence="1">
    <location>
        <begin position="51"/>
        <end position="74"/>
    </location>
</feature>
<evidence type="ECO:0000256" key="1">
    <source>
        <dbReference type="SAM" id="Phobius"/>
    </source>
</evidence>
<keyword evidence="1" id="KW-0472">Membrane</keyword>
<name>A0A4Q9VHL3_9HYPH</name>
<evidence type="ECO:0000313" key="2">
    <source>
        <dbReference type="EMBL" id="TBW34626.1"/>
    </source>
</evidence>
<dbReference type="EMBL" id="SJFN01000032">
    <property type="protein sequence ID" value="TBW34626.1"/>
    <property type="molecule type" value="Genomic_DNA"/>
</dbReference>
<dbReference type="AlphaFoldDB" id="A0A4Q9VHL3"/>
<keyword evidence="1" id="KW-1133">Transmembrane helix</keyword>
<accession>A0A4Q9VHL3</accession>
<comment type="caution">
    <text evidence="2">The sequence shown here is derived from an EMBL/GenBank/DDBJ whole genome shotgun (WGS) entry which is preliminary data.</text>
</comment>
<evidence type="ECO:0000313" key="3">
    <source>
        <dbReference type="Proteomes" id="UP000292781"/>
    </source>
</evidence>
<organism evidence="2 3">
    <name type="scientific">Siculibacillus lacustris</name>
    <dbReference type="NCBI Taxonomy" id="1549641"/>
    <lineage>
        <taxon>Bacteria</taxon>
        <taxon>Pseudomonadati</taxon>
        <taxon>Pseudomonadota</taxon>
        <taxon>Alphaproteobacteria</taxon>
        <taxon>Hyphomicrobiales</taxon>
        <taxon>Ancalomicrobiaceae</taxon>
        <taxon>Siculibacillus</taxon>
    </lineage>
</organism>
<feature type="transmembrane region" description="Helical" evidence="1">
    <location>
        <begin position="27"/>
        <end position="45"/>
    </location>
</feature>
<sequence>MPVFPDPRRPPPRPLVPRSLFGRLWRFFLPGAIALIAAAILTGVVDTTARPAWLFAGGVVIAMIGVVSLLRHLWDQGRAERAARDERSMRREETRR</sequence>
<reference evidence="2 3" key="1">
    <citation type="submission" date="2019-02" db="EMBL/GenBank/DDBJ databases">
        <title>Siculibacillus lacustris gen. nov., sp. nov., a new rosette-forming bacterium isolated from a freshwater crater lake (Lake St. Ana, Romania).</title>
        <authorList>
            <person name="Felfoldi T."/>
            <person name="Marton Z."/>
            <person name="Szabo A."/>
            <person name="Mentes A."/>
            <person name="Boka K."/>
            <person name="Marialigeti K."/>
            <person name="Mathe I."/>
            <person name="Koncz M."/>
            <person name="Schumann P."/>
            <person name="Toth E."/>
        </authorList>
    </citation>
    <scope>NUCLEOTIDE SEQUENCE [LARGE SCALE GENOMIC DNA]</scope>
    <source>
        <strain evidence="2 3">SA-279</strain>
    </source>
</reference>
<proteinExistence type="predicted"/>
<keyword evidence="3" id="KW-1185">Reference proteome</keyword>
<dbReference type="RefSeq" id="WP_131311003.1">
    <property type="nucleotide sequence ID" value="NZ_SJFN01000032.1"/>
</dbReference>